<evidence type="ECO:0000259" key="16">
    <source>
        <dbReference type="SMART" id="SM00965"/>
    </source>
</evidence>
<dbReference type="PANTHER" id="PTHR30069:SF41">
    <property type="entry name" value="HEME_HEMOPEXIN UTILIZATION PROTEIN C"/>
    <property type="match status" value="1"/>
</dbReference>
<dbReference type="InterPro" id="IPR000531">
    <property type="entry name" value="Beta-barrel_TonB"/>
</dbReference>
<dbReference type="InterPro" id="IPR037066">
    <property type="entry name" value="Plug_dom_sf"/>
</dbReference>
<dbReference type="GO" id="GO:0044718">
    <property type="term" value="P:siderophore transmembrane transport"/>
    <property type="evidence" value="ECO:0007669"/>
    <property type="project" value="TreeGrafter"/>
</dbReference>
<evidence type="ECO:0000256" key="5">
    <source>
        <dbReference type="ARBA" id="ARBA00022496"/>
    </source>
</evidence>
<dbReference type="GO" id="GO:0009279">
    <property type="term" value="C:cell outer membrane"/>
    <property type="evidence" value="ECO:0007669"/>
    <property type="project" value="UniProtKB-SubCell"/>
</dbReference>
<keyword evidence="5" id="KW-0406">Ion transport</keyword>
<evidence type="ECO:0000256" key="2">
    <source>
        <dbReference type="ARBA" id="ARBA00009810"/>
    </source>
</evidence>
<keyword evidence="10 12" id="KW-0472">Membrane</keyword>
<keyword evidence="11 12" id="KW-0998">Cell outer membrane</keyword>
<keyword evidence="6 12" id="KW-0812">Transmembrane</keyword>
<dbReference type="Pfam" id="PF07715">
    <property type="entry name" value="Plug"/>
    <property type="match status" value="1"/>
</dbReference>
<evidence type="ECO:0000256" key="10">
    <source>
        <dbReference type="ARBA" id="ARBA00023136"/>
    </source>
</evidence>
<protein>
    <recommendedName>
        <fullName evidence="16">Secretin/TonB short N-terminal domain-containing protein</fullName>
    </recommendedName>
</protein>
<dbReference type="InterPro" id="IPR039426">
    <property type="entry name" value="TonB-dep_rcpt-like"/>
</dbReference>
<dbReference type="Proteomes" id="UP000185895">
    <property type="component" value="Unassembled WGS sequence"/>
</dbReference>
<dbReference type="Gene3D" id="2.170.130.10">
    <property type="entry name" value="TonB-dependent receptor, plug domain"/>
    <property type="match status" value="1"/>
</dbReference>
<dbReference type="OrthoDB" id="6046653at2"/>
<evidence type="ECO:0000256" key="4">
    <source>
        <dbReference type="ARBA" id="ARBA00022452"/>
    </source>
</evidence>
<dbReference type="InterPro" id="IPR012910">
    <property type="entry name" value="Plug_dom"/>
</dbReference>
<keyword evidence="9 14" id="KW-0798">TonB box</keyword>
<dbReference type="EMBL" id="MKKK01000022">
    <property type="protein sequence ID" value="OEY96143.1"/>
    <property type="molecule type" value="Genomic_DNA"/>
</dbReference>
<evidence type="ECO:0000256" key="11">
    <source>
        <dbReference type="ARBA" id="ARBA00023237"/>
    </source>
</evidence>
<gene>
    <name evidence="17" type="ORF">BJI46_12560</name>
</gene>
<evidence type="ECO:0000256" key="9">
    <source>
        <dbReference type="ARBA" id="ARBA00023077"/>
    </source>
</evidence>
<dbReference type="Gene3D" id="3.55.50.30">
    <property type="match status" value="1"/>
</dbReference>
<evidence type="ECO:0000256" key="14">
    <source>
        <dbReference type="RuleBase" id="RU003357"/>
    </source>
</evidence>
<evidence type="ECO:0000256" key="7">
    <source>
        <dbReference type="ARBA" id="ARBA00022729"/>
    </source>
</evidence>
<dbReference type="InterPro" id="IPR011662">
    <property type="entry name" value="Secretin/TonB_short_N"/>
</dbReference>
<feature type="chain" id="PRO_5009201400" description="Secretin/TonB short N-terminal domain-containing protein" evidence="15">
    <location>
        <begin position="33"/>
        <end position="1069"/>
    </location>
</feature>
<dbReference type="RefSeq" id="WP_070069805.1">
    <property type="nucleotide sequence ID" value="NZ_MKKK01000022.1"/>
</dbReference>
<dbReference type="InterPro" id="IPR010917">
    <property type="entry name" value="TonB_rcpt_CS"/>
</dbReference>
<organism evidence="17 18">
    <name type="scientific">Acinetobacter qingfengensis</name>
    <dbReference type="NCBI Taxonomy" id="1262585"/>
    <lineage>
        <taxon>Bacteria</taxon>
        <taxon>Pseudomonadati</taxon>
        <taxon>Pseudomonadota</taxon>
        <taxon>Gammaproteobacteria</taxon>
        <taxon>Moraxellales</taxon>
        <taxon>Moraxellaceae</taxon>
        <taxon>Acinetobacter</taxon>
    </lineage>
</organism>
<dbReference type="SMART" id="SM00965">
    <property type="entry name" value="STN"/>
    <property type="match status" value="1"/>
</dbReference>
<comment type="similarity">
    <text evidence="2 12 14">Belongs to the TonB-dependent receptor family.</text>
</comment>
<evidence type="ECO:0000256" key="3">
    <source>
        <dbReference type="ARBA" id="ARBA00022448"/>
    </source>
</evidence>
<evidence type="ECO:0000313" key="17">
    <source>
        <dbReference type="EMBL" id="OEY96143.1"/>
    </source>
</evidence>
<dbReference type="Pfam" id="PF00593">
    <property type="entry name" value="TonB_dep_Rec_b-barrel"/>
    <property type="match status" value="1"/>
</dbReference>
<feature type="signal peptide" evidence="15">
    <location>
        <begin position="1"/>
        <end position="32"/>
    </location>
</feature>
<dbReference type="GO" id="GO:0015344">
    <property type="term" value="F:siderophore uptake transmembrane transporter activity"/>
    <property type="evidence" value="ECO:0007669"/>
    <property type="project" value="TreeGrafter"/>
</dbReference>
<keyword evidence="8" id="KW-0408">Iron</keyword>
<evidence type="ECO:0000256" key="15">
    <source>
        <dbReference type="SAM" id="SignalP"/>
    </source>
</evidence>
<comment type="caution">
    <text evidence="17">The sequence shown here is derived from an EMBL/GenBank/DDBJ whole genome shotgun (WGS) entry which is preliminary data.</text>
</comment>
<dbReference type="InterPro" id="IPR036942">
    <property type="entry name" value="Beta-barrel_TonB_sf"/>
</dbReference>
<dbReference type="SUPFAM" id="SSF56935">
    <property type="entry name" value="Porins"/>
    <property type="match status" value="1"/>
</dbReference>
<accession>A0A1E7RA88</accession>
<name>A0A1E7RA88_9GAMM</name>
<dbReference type="PROSITE" id="PS52016">
    <property type="entry name" value="TONB_DEPENDENT_REC_3"/>
    <property type="match status" value="1"/>
</dbReference>
<comment type="subcellular location">
    <subcellularLocation>
        <location evidence="1 12">Cell outer membrane</location>
        <topology evidence="1 12">Multi-pass membrane protein</topology>
    </subcellularLocation>
</comment>
<evidence type="ECO:0000256" key="12">
    <source>
        <dbReference type="PROSITE-ProRule" id="PRU01360"/>
    </source>
</evidence>
<evidence type="ECO:0000313" key="18">
    <source>
        <dbReference type="Proteomes" id="UP000185895"/>
    </source>
</evidence>
<proteinExistence type="inferred from homology"/>
<dbReference type="Gene3D" id="2.40.170.20">
    <property type="entry name" value="TonB-dependent receptor, beta-barrel domain"/>
    <property type="match status" value="1"/>
</dbReference>
<dbReference type="PANTHER" id="PTHR30069">
    <property type="entry name" value="TONB-DEPENDENT OUTER MEMBRANE RECEPTOR"/>
    <property type="match status" value="1"/>
</dbReference>
<evidence type="ECO:0000256" key="13">
    <source>
        <dbReference type="PROSITE-ProRule" id="PRU10144"/>
    </source>
</evidence>
<evidence type="ECO:0000256" key="1">
    <source>
        <dbReference type="ARBA" id="ARBA00004571"/>
    </source>
</evidence>
<keyword evidence="18" id="KW-1185">Reference proteome</keyword>
<keyword evidence="7 15" id="KW-0732">Signal</keyword>
<feature type="short sequence motif" description="TonB C-terminal box" evidence="13">
    <location>
        <begin position="1052"/>
        <end position="1069"/>
    </location>
</feature>
<sequence length="1069" mass="119291">MQNHQPKRTLKQLSLGISMALAASMAAIPVYAAPATTSQYQIKQGSLTDALNTVAQQANVSLLVDAKKTNAYQVAGLSGQYSVEDAFGKLLAGKPFQIQKTPAGYILRDAPILTAQTQTTASHPVATNASQAANNNNKIEQQENDQRTEQEAVQLAPLVIYGQKDRDTQGYDDVYDKNYSTVYAGKDLIERFKGTTPSDLFKGMANVYSGDARNSGALDPNIRGVQGEGRVPLTIDGTEQALTVWRGYNGANNRNYIDPNLISSISIIKGSGLNRDVRTGIGGGVAATTLQVDDIVRPGEKYGIEIKLEGSTNTTKERIPKSYAGQDYRDVVEETGIAWTGSVYSDPLSAIVPETKGNDLNNLEDKAFRVAVATKQDNFDLLAAYAYRSRGNYFAGNGGSGFFAKEDGLTVGDFNYVPFMANVYQPNKEVSNTSMRMESYLLKGTWRPTDDQSLQLTYRDTNTIYGEILPSRIGWWLFGGGEGTVPQWPLSEVDSKAYSLNYKYNPENSRWLDLNINLWQTDTDSDVHTAGGFPNFLKTVDYIFNLNRDLNGDGVRDRSSGDYIILDTTGMTSQSTRKGVDLSNKFNLRDNLNLTVGASLQREKLTTDDEYYDDSRSGLYFRMLPRAGRRSENQYWFNFDWQPTPWLTLTAGAKSTSYWSFDDYLNESMGGASTITKEVGKRLSYTVDVDSYTQEMYDDEVASGVFTGCSGCKTRAAAAIGTAYTYTRYEYWYADPNTGKYSAANNPLLNETIDLTQENVTISSVTGSPEIGYTSITETVTSDVKKKKDHKNWAPAFSAAFKLNENNRFYINYSEAYRLPSLFETTLGFSASQSGYDLVPEHAHNWELAYIYNLKDLLKLKQGQADIKLAYFNNKTKNVIERNYYLVFSNIDQQKISGWELSGRYDNGRYFGDLSLVWNKQNQVCDESSALLMSVSTAVGLEKAKNCINYGFPAGYLVNMALPEYQANLTLGTRLFDQKLEIGTRVTYFEGFKNPYIDTSYTNLGFMNAPLQWDDTWVVDAYANYKYNEHLSIDFIGTNLGNRYYLDPISRSATPAPGRTWKLALTYNF</sequence>
<dbReference type="PROSITE" id="PS01156">
    <property type="entry name" value="TONB_DEPENDENT_REC_2"/>
    <property type="match status" value="1"/>
</dbReference>
<reference evidence="17 18" key="1">
    <citation type="submission" date="2016-09" db="EMBL/GenBank/DDBJ databases">
        <authorList>
            <person name="Capua I."/>
            <person name="De Benedictis P."/>
            <person name="Joannis T."/>
            <person name="Lombin L.H."/>
            <person name="Cattoli G."/>
        </authorList>
    </citation>
    <scope>NUCLEOTIDE SEQUENCE [LARGE SCALE GENOMIC DNA]</scope>
    <source>
        <strain evidence="17 18">ANC 4671</strain>
    </source>
</reference>
<evidence type="ECO:0000256" key="6">
    <source>
        <dbReference type="ARBA" id="ARBA00022692"/>
    </source>
</evidence>
<keyword evidence="3 12" id="KW-0813">Transport</keyword>
<evidence type="ECO:0000256" key="8">
    <source>
        <dbReference type="ARBA" id="ARBA00023004"/>
    </source>
</evidence>
<keyword evidence="4 12" id="KW-1134">Transmembrane beta strand</keyword>
<keyword evidence="5" id="KW-0410">Iron transport</keyword>
<dbReference type="AlphaFoldDB" id="A0A1E7RA88"/>
<dbReference type="STRING" id="1262585.BJI46_12560"/>
<feature type="domain" description="Secretin/TonB short N-terminal" evidence="16">
    <location>
        <begin position="60"/>
        <end position="110"/>
    </location>
</feature>